<proteinExistence type="predicted"/>
<gene>
    <name evidence="1" type="ORF">HAX54_031278</name>
</gene>
<name>A0ABS8V8Z1_DATST</name>
<organism evidence="1 2">
    <name type="scientific">Datura stramonium</name>
    <name type="common">Jimsonweed</name>
    <name type="synonym">Common thornapple</name>
    <dbReference type="NCBI Taxonomy" id="4076"/>
    <lineage>
        <taxon>Eukaryota</taxon>
        <taxon>Viridiplantae</taxon>
        <taxon>Streptophyta</taxon>
        <taxon>Embryophyta</taxon>
        <taxon>Tracheophyta</taxon>
        <taxon>Spermatophyta</taxon>
        <taxon>Magnoliopsida</taxon>
        <taxon>eudicotyledons</taxon>
        <taxon>Gunneridae</taxon>
        <taxon>Pentapetalae</taxon>
        <taxon>asterids</taxon>
        <taxon>lamiids</taxon>
        <taxon>Solanales</taxon>
        <taxon>Solanaceae</taxon>
        <taxon>Solanoideae</taxon>
        <taxon>Datureae</taxon>
        <taxon>Datura</taxon>
    </lineage>
</organism>
<keyword evidence="2" id="KW-1185">Reference proteome</keyword>
<comment type="caution">
    <text evidence="1">The sequence shown here is derived from an EMBL/GenBank/DDBJ whole genome shotgun (WGS) entry which is preliminary data.</text>
</comment>
<dbReference type="EMBL" id="JACEIK010003950">
    <property type="protein sequence ID" value="MCD9643646.1"/>
    <property type="molecule type" value="Genomic_DNA"/>
</dbReference>
<reference evidence="1 2" key="1">
    <citation type="journal article" date="2021" name="BMC Genomics">
        <title>Datura genome reveals duplications of psychoactive alkaloid biosynthetic genes and high mutation rate following tissue culture.</title>
        <authorList>
            <person name="Rajewski A."/>
            <person name="Carter-House D."/>
            <person name="Stajich J."/>
            <person name="Litt A."/>
        </authorList>
    </citation>
    <scope>NUCLEOTIDE SEQUENCE [LARGE SCALE GENOMIC DNA]</scope>
    <source>
        <strain evidence="1">AR-01</strain>
    </source>
</reference>
<dbReference type="Proteomes" id="UP000823775">
    <property type="component" value="Unassembled WGS sequence"/>
</dbReference>
<evidence type="ECO:0000313" key="1">
    <source>
        <dbReference type="EMBL" id="MCD9643646.1"/>
    </source>
</evidence>
<accession>A0ABS8V8Z1</accession>
<sequence>MNGELEIGKGSIMTSRADKGKELVVARKVFKRLRKGVASSLSSQKAPPTRRFAAKVVEEHGLKWFNAQKEAKYSLENWIDEGRLAFELPHHLRHHLRVGTGCQVFQCIPWHASGGPRDVLHDA</sequence>
<evidence type="ECO:0000313" key="2">
    <source>
        <dbReference type="Proteomes" id="UP000823775"/>
    </source>
</evidence>
<protein>
    <submittedName>
        <fullName evidence="1">Uncharacterized protein</fullName>
    </submittedName>
</protein>